<comment type="subcellular location">
    <subcellularLocation>
        <location evidence="8">Cell inner membrane</location>
        <topology evidence="8">Multi-pass membrane protein</topology>
    </subcellularLocation>
    <subcellularLocation>
        <location evidence="1">Cell membrane</location>
        <topology evidence="1">Multi-pass membrane protein</topology>
    </subcellularLocation>
</comment>
<dbReference type="EMBL" id="MDTQ01000001">
    <property type="protein sequence ID" value="ODC05409.1"/>
    <property type="molecule type" value="Genomic_DNA"/>
</dbReference>
<keyword evidence="6 8" id="KW-1133">Transmembrane helix</keyword>
<name>A0A1E2VEI4_9GAMM</name>
<reference evidence="10 11" key="1">
    <citation type="submission" date="2016-08" db="EMBL/GenBank/DDBJ databases">
        <authorList>
            <person name="Seilhamer J.J."/>
        </authorList>
    </citation>
    <scope>NUCLEOTIDE SEQUENCE [LARGE SCALE GENOMIC DNA]</scope>
    <source>
        <strain evidence="10 11">PH27A</strain>
    </source>
</reference>
<dbReference type="Proteomes" id="UP000094291">
    <property type="component" value="Unassembled WGS sequence"/>
</dbReference>
<dbReference type="InterPro" id="IPR005829">
    <property type="entry name" value="Sugar_transporter_CS"/>
</dbReference>
<evidence type="ECO:0000259" key="9">
    <source>
        <dbReference type="PROSITE" id="PS50850"/>
    </source>
</evidence>
<dbReference type="PANTHER" id="PTHR23502">
    <property type="entry name" value="MAJOR FACILITATOR SUPERFAMILY"/>
    <property type="match status" value="1"/>
</dbReference>
<feature type="transmembrane region" description="Helical" evidence="8">
    <location>
        <begin position="306"/>
        <end position="330"/>
    </location>
</feature>
<keyword evidence="11" id="KW-1185">Reference proteome</keyword>
<evidence type="ECO:0000256" key="6">
    <source>
        <dbReference type="ARBA" id="ARBA00022989"/>
    </source>
</evidence>
<dbReference type="SUPFAM" id="SSF103473">
    <property type="entry name" value="MFS general substrate transporter"/>
    <property type="match status" value="1"/>
</dbReference>
<proteinExistence type="inferred from homology"/>
<feature type="transmembrane region" description="Helical" evidence="8">
    <location>
        <begin position="132"/>
        <end position="150"/>
    </location>
</feature>
<feature type="transmembrane region" description="Helical" evidence="8">
    <location>
        <begin position="342"/>
        <end position="366"/>
    </location>
</feature>
<keyword evidence="3 8" id="KW-0813">Transport</keyword>
<feature type="transmembrane region" description="Helical" evidence="8">
    <location>
        <begin position="245"/>
        <end position="264"/>
    </location>
</feature>
<protein>
    <recommendedName>
        <fullName evidence="8">Bcr/CflA family efflux transporter</fullName>
    </recommendedName>
</protein>
<dbReference type="PROSITE" id="PS00216">
    <property type="entry name" value="SUGAR_TRANSPORT_1"/>
    <property type="match status" value="1"/>
</dbReference>
<evidence type="ECO:0000256" key="7">
    <source>
        <dbReference type="ARBA" id="ARBA00023136"/>
    </source>
</evidence>
<feature type="transmembrane region" description="Helical" evidence="8">
    <location>
        <begin position="74"/>
        <end position="93"/>
    </location>
</feature>
<organism evidence="10 11">
    <name type="scientific">Terasakiispira papahanaumokuakeensis</name>
    <dbReference type="NCBI Taxonomy" id="197479"/>
    <lineage>
        <taxon>Bacteria</taxon>
        <taxon>Pseudomonadati</taxon>
        <taxon>Pseudomonadota</taxon>
        <taxon>Gammaproteobacteria</taxon>
        <taxon>Oceanospirillales</taxon>
        <taxon>Terasakiispira</taxon>
    </lineage>
</organism>
<dbReference type="InterPro" id="IPR011701">
    <property type="entry name" value="MFS"/>
</dbReference>
<keyword evidence="5 8" id="KW-0812">Transmembrane</keyword>
<evidence type="ECO:0000256" key="8">
    <source>
        <dbReference type="RuleBase" id="RU365088"/>
    </source>
</evidence>
<sequence length="399" mass="43562">MTIPTRRLALLLAINTALAPFAVDAYLPAMPAMATDFAVDMAHIQWSLSLFLVGFALGQLFGGPLSDRLGRKPVMLSGILCFLLASFAIPWAPDVTYLWGLRFIQALGGGASVVNSSAVVRDCFSGRDSARVLSMVAIIMLMVPLVAPLLGSLLQQLGGWEAIFWVLGGYGVLAWWVLYRYLPETRLRQEAIRPWYHIWPTYRVILHHRQGMGFLLTGALSMAGLLTFVTAAPEVYIQVYGLDDTWFPWLFGLNVIFIIVSNRLNLRLLGHHAPVAIMRRGLQIQWSGAAIALSLVLLGWDISWGVMLPFLIMACGVMGLILPNTVAGLLEQFPERSGAANALLGSTQFLLGGLLGSLVGVIGHQWAEPSALPMLAVMLFCFSVSYCCFRGLACRPSPT</sequence>
<dbReference type="GO" id="GO:0042910">
    <property type="term" value="F:xenobiotic transmembrane transporter activity"/>
    <property type="evidence" value="ECO:0007669"/>
    <property type="project" value="InterPro"/>
</dbReference>
<comment type="caution">
    <text evidence="10">The sequence shown here is derived from an EMBL/GenBank/DDBJ whole genome shotgun (WGS) entry which is preliminary data.</text>
</comment>
<comment type="similarity">
    <text evidence="2 8">Belongs to the major facilitator superfamily. Bcr/CmlA family.</text>
</comment>
<feature type="transmembrane region" description="Helical" evidence="8">
    <location>
        <begin position="284"/>
        <end position="300"/>
    </location>
</feature>
<feature type="transmembrane region" description="Helical" evidence="8">
    <location>
        <begin position="41"/>
        <end position="62"/>
    </location>
</feature>
<comment type="caution">
    <text evidence="8">Lacks conserved residue(s) required for the propagation of feature annotation.</text>
</comment>
<keyword evidence="4" id="KW-1003">Cell membrane</keyword>
<dbReference type="PROSITE" id="PS50850">
    <property type="entry name" value="MFS"/>
    <property type="match status" value="1"/>
</dbReference>
<evidence type="ECO:0000256" key="4">
    <source>
        <dbReference type="ARBA" id="ARBA00022475"/>
    </source>
</evidence>
<dbReference type="STRING" id="197479.BFW38_11735"/>
<dbReference type="Pfam" id="PF07690">
    <property type="entry name" value="MFS_1"/>
    <property type="match status" value="1"/>
</dbReference>
<evidence type="ECO:0000256" key="5">
    <source>
        <dbReference type="ARBA" id="ARBA00022692"/>
    </source>
</evidence>
<gene>
    <name evidence="10" type="ORF">BFW38_11735</name>
</gene>
<dbReference type="InterPro" id="IPR036259">
    <property type="entry name" value="MFS_trans_sf"/>
</dbReference>
<evidence type="ECO:0000256" key="2">
    <source>
        <dbReference type="ARBA" id="ARBA00006236"/>
    </source>
</evidence>
<dbReference type="NCBIfam" id="TIGR00710">
    <property type="entry name" value="efflux_Bcr_CflA"/>
    <property type="match status" value="1"/>
</dbReference>
<dbReference type="CDD" id="cd17320">
    <property type="entry name" value="MFS_MdfA_MDR_like"/>
    <property type="match status" value="1"/>
</dbReference>
<dbReference type="InterPro" id="IPR020846">
    <property type="entry name" value="MFS_dom"/>
</dbReference>
<evidence type="ECO:0000256" key="3">
    <source>
        <dbReference type="ARBA" id="ARBA00022448"/>
    </source>
</evidence>
<dbReference type="GO" id="GO:0015385">
    <property type="term" value="F:sodium:proton antiporter activity"/>
    <property type="evidence" value="ECO:0007669"/>
    <property type="project" value="TreeGrafter"/>
</dbReference>
<feature type="transmembrane region" description="Helical" evidence="8">
    <location>
        <begin position="99"/>
        <end position="120"/>
    </location>
</feature>
<feature type="transmembrane region" description="Helical" evidence="8">
    <location>
        <begin position="372"/>
        <end position="393"/>
    </location>
</feature>
<dbReference type="GO" id="GO:0005886">
    <property type="term" value="C:plasma membrane"/>
    <property type="evidence" value="ECO:0007669"/>
    <property type="project" value="UniProtKB-SubCell"/>
</dbReference>
<evidence type="ECO:0000256" key="1">
    <source>
        <dbReference type="ARBA" id="ARBA00004651"/>
    </source>
</evidence>
<feature type="transmembrane region" description="Helical" evidence="8">
    <location>
        <begin position="213"/>
        <end position="233"/>
    </location>
</feature>
<dbReference type="InterPro" id="IPR004812">
    <property type="entry name" value="Efflux_drug-R_Bcr/CmlA"/>
</dbReference>
<keyword evidence="7 8" id="KW-0472">Membrane</keyword>
<feature type="transmembrane region" description="Helical" evidence="8">
    <location>
        <begin position="162"/>
        <end position="182"/>
    </location>
</feature>
<evidence type="ECO:0000313" key="10">
    <source>
        <dbReference type="EMBL" id="ODC05409.1"/>
    </source>
</evidence>
<dbReference type="AlphaFoldDB" id="A0A1E2VEI4"/>
<dbReference type="Gene3D" id="1.20.1720.10">
    <property type="entry name" value="Multidrug resistance protein D"/>
    <property type="match status" value="1"/>
</dbReference>
<feature type="domain" description="Major facilitator superfamily (MFS) profile" evidence="9">
    <location>
        <begin position="8"/>
        <end position="399"/>
    </location>
</feature>
<dbReference type="PANTHER" id="PTHR23502:SF132">
    <property type="entry name" value="POLYAMINE TRANSPORTER 2-RELATED"/>
    <property type="match status" value="1"/>
</dbReference>
<dbReference type="RefSeq" id="WP_069000430.1">
    <property type="nucleotide sequence ID" value="NZ_MDTQ01000001.1"/>
</dbReference>
<evidence type="ECO:0000313" key="11">
    <source>
        <dbReference type="Proteomes" id="UP000094291"/>
    </source>
</evidence>
<dbReference type="GO" id="GO:1990961">
    <property type="term" value="P:xenobiotic detoxification by transmembrane export across the plasma membrane"/>
    <property type="evidence" value="ECO:0007669"/>
    <property type="project" value="InterPro"/>
</dbReference>
<accession>A0A1E2VEI4</accession>
<keyword evidence="8" id="KW-0997">Cell inner membrane</keyword>